<reference evidence="2 3" key="1">
    <citation type="journal article" date="1998" name="Science">
        <title>Genome sequence of the nematode C. elegans: a platform for investigating biology.</title>
        <authorList>
            <consortium name="The C. elegans sequencing consortium"/>
            <person name="Sulson J.E."/>
            <person name="Waterston R."/>
        </authorList>
    </citation>
    <scope>NUCLEOTIDE SEQUENCE [LARGE SCALE GENOMIC DNA]</scope>
    <source>
        <strain evidence="2 3">Bristol N2</strain>
    </source>
</reference>
<dbReference type="HOGENOM" id="CLU_2043857_0_0_1"/>
<keyword evidence="1" id="KW-0732">Signal</keyword>
<organism evidence="2 3">
    <name type="scientific">Caenorhabditis elegans</name>
    <dbReference type="NCBI Taxonomy" id="6239"/>
    <lineage>
        <taxon>Eukaryota</taxon>
        <taxon>Metazoa</taxon>
        <taxon>Ecdysozoa</taxon>
        <taxon>Nematoda</taxon>
        <taxon>Chromadorea</taxon>
        <taxon>Rhabditida</taxon>
        <taxon>Rhabditina</taxon>
        <taxon>Rhabditomorpha</taxon>
        <taxon>Rhabditoidea</taxon>
        <taxon>Rhabditidae</taxon>
        <taxon>Peloderinae</taxon>
        <taxon>Caenorhabditis</taxon>
    </lineage>
</organism>
<dbReference type="RefSeq" id="NP_495563.1">
    <property type="nucleotide sequence ID" value="NM_063162.1"/>
</dbReference>
<dbReference type="InterPro" id="IPR036383">
    <property type="entry name" value="TSP1_rpt_sf"/>
</dbReference>
<dbReference type="EMBL" id="BX284602">
    <property type="protein sequence ID" value="CCD68335.1"/>
    <property type="molecule type" value="Genomic_DNA"/>
</dbReference>
<dbReference type="SUPFAM" id="SSF82895">
    <property type="entry name" value="TSP-1 type 1 repeat"/>
    <property type="match status" value="1"/>
</dbReference>
<dbReference type="PIR" id="T34192">
    <property type="entry name" value="T34192"/>
</dbReference>
<name>Q18928_CAEEL</name>
<dbReference type="WormBase" id="D1022.2">
    <property type="protein sequence ID" value="CE02576"/>
    <property type="gene ID" value="WBGene00017021"/>
</dbReference>
<dbReference type="STRING" id="6239.D1022.2.1"/>
<feature type="signal peptide" evidence="1">
    <location>
        <begin position="1"/>
        <end position="33"/>
    </location>
</feature>
<dbReference type="CTD" id="183899"/>
<dbReference type="OrthoDB" id="5781878at2759"/>
<dbReference type="FunCoup" id="Q18928">
    <property type="interactions" value="1522"/>
</dbReference>
<evidence type="ECO:0000313" key="4">
    <source>
        <dbReference type="WormBase" id="D1022.2"/>
    </source>
</evidence>
<evidence type="ECO:0000313" key="2">
    <source>
        <dbReference type="EMBL" id="CCD68335.1"/>
    </source>
</evidence>
<dbReference type="Bgee" id="WBGene00017021">
    <property type="expression patterns" value="Expressed in embryo and 2 other cell types or tissues"/>
</dbReference>
<dbReference type="GeneID" id="183899"/>
<dbReference type="AlphaFoldDB" id="Q18928"/>
<evidence type="ECO:0000256" key="1">
    <source>
        <dbReference type="SAM" id="SignalP"/>
    </source>
</evidence>
<dbReference type="KEGG" id="cel:CELE_D1022.2"/>
<keyword evidence="3" id="KW-1185">Reference proteome</keyword>
<gene>
    <name evidence="2" type="ORF">CELE_D1022.2</name>
    <name evidence="2 4" type="ORF">D1022.2</name>
</gene>
<proteinExistence type="predicted"/>
<accession>Q18928</accession>
<evidence type="ECO:0000313" key="3">
    <source>
        <dbReference type="Proteomes" id="UP000001940"/>
    </source>
</evidence>
<dbReference type="UCSC" id="D1022.2">
    <property type="organism name" value="c. elegans"/>
</dbReference>
<sequence length="128" mass="14334">MAIETPRHMSFERNMLLVFSLLISFVAATIAQASPQLQVECDIVPVTECPVTCGGGWQLMKYACVEKTDNCACPKNPIKYQCNNRPCLGKDATLIDKYYDEDNKQQQENGVEYVEDSAENVPIKKAQP</sequence>
<dbReference type="AGR" id="WB:WBGene00017021"/>
<protein>
    <submittedName>
        <fullName evidence="2">TIL domain-containing protein</fullName>
    </submittedName>
</protein>
<dbReference type="Proteomes" id="UP000001940">
    <property type="component" value="Chromosome II"/>
</dbReference>
<dbReference type="PaxDb" id="6239-D1022.2"/>
<feature type="chain" id="PRO_5004187050" evidence="1">
    <location>
        <begin position="34"/>
        <end position="128"/>
    </location>
</feature>
<dbReference type="InParanoid" id="Q18928"/>
<dbReference type="OMA" id="CNNRPCL"/>
<dbReference type="eggNOG" id="ENOG502TI1M">
    <property type="taxonomic scope" value="Eukaryota"/>
</dbReference>